<organism evidence="1 2">
    <name type="scientific">Crenothrix polyspora</name>
    <dbReference type="NCBI Taxonomy" id="360316"/>
    <lineage>
        <taxon>Bacteria</taxon>
        <taxon>Pseudomonadati</taxon>
        <taxon>Pseudomonadota</taxon>
        <taxon>Gammaproteobacteria</taxon>
        <taxon>Methylococcales</taxon>
        <taxon>Crenotrichaceae</taxon>
        <taxon>Crenothrix</taxon>
    </lineage>
</organism>
<proteinExistence type="predicted"/>
<protein>
    <submittedName>
        <fullName evidence="1">Uncharacterized protein</fullName>
    </submittedName>
</protein>
<sequence>MTAYGDERKITLGVNLPKGASFVESFNSDLWLQQGVLSWKVPGSAVGKTVKIKFCAEAHDKGSYGTTPSPNL</sequence>
<keyword evidence="2" id="KW-1185">Reference proteome</keyword>
<dbReference type="Proteomes" id="UP000195442">
    <property type="component" value="Unassembled WGS sequence"/>
</dbReference>
<dbReference type="EMBL" id="FUKJ01000271">
    <property type="protein sequence ID" value="SJM93599.1"/>
    <property type="molecule type" value="Genomic_DNA"/>
</dbReference>
<name>A0A1R4HBL1_9GAMM</name>
<dbReference type="RefSeq" id="WP_087147446.1">
    <property type="nucleotide sequence ID" value="NZ_FUKJ01000271.1"/>
</dbReference>
<evidence type="ECO:0000313" key="1">
    <source>
        <dbReference type="EMBL" id="SJM93599.1"/>
    </source>
</evidence>
<evidence type="ECO:0000313" key="2">
    <source>
        <dbReference type="Proteomes" id="UP000195442"/>
    </source>
</evidence>
<dbReference type="AlphaFoldDB" id="A0A1R4HBL1"/>
<accession>A0A1R4HBL1</accession>
<gene>
    <name evidence="1" type="ORF">CRENPOLYSF2_3420005</name>
</gene>
<reference evidence="2" key="1">
    <citation type="submission" date="2017-02" db="EMBL/GenBank/DDBJ databases">
        <authorList>
            <person name="Daims H."/>
        </authorList>
    </citation>
    <scope>NUCLEOTIDE SEQUENCE [LARGE SCALE GENOMIC DNA]</scope>
</reference>